<dbReference type="PANTHER" id="PTHR42966:SF1">
    <property type="entry name" value="SIALIC ACID SYNTHASE"/>
    <property type="match status" value="1"/>
</dbReference>
<dbReference type="InterPro" id="IPR013974">
    <property type="entry name" value="SAF"/>
</dbReference>
<dbReference type="Pfam" id="PF03102">
    <property type="entry name" value="NeuB"/>
    <property type="match status" value="1"/>
</dbReference>
<dbReference type="OrthoDB" id="9781701at2"/>
<dbReference type="RefSeq" id="WP_111356324.1">
    <property type="nucleotide sequence ID" value="NZ_NHSK01000041.1"/>
</dbReference>
<evidence type="ECO:0000259" key="1">
    <source>
        <dbReference type="PROSITE" id="PS50844"/>
    </source>
</evidence>
<organism evidence="2 3">
    <name type="scientific">Rhodoplanes elegans</name>
    <dbReference type="NCBI Taxonomy" id="29408"/>
    <lineage>
        <taxon>Bacteria</taxon>
        <taxon>Pseudomonadati</taxon>
        <taxon>Pseudomonadota</taxon>
        <taxon>Alphaproteobacteria</taxon>
        <taxon>Hyphomicrobiales</taxon>
        <taxon>Nitrobacteraceae</taxon>
        <taxon>Rhodoplanes</taxon>
    </lineage>
</organism>
<dbReference type="InterPro" id="IPR036732">
    <property type="entry name" value="AFP_Neu5c_C_sf"/>
</dbReference>
<dbReference type="GO" id="GO:0016051">
    <property type="term" value="P:carbohydrate biosynthetic process"/>
    <property type="evidence" value="ECO:0007669"/>
    <property type="project" value="InterPro"/>
</dbReference>
<reference evidence="2 3" key="1">
    <citation type="submission" date="2017-07" db="EMBL/GenBank/DDBJ databases">
        <title>Draft Genome Sequences of Select Purple Nonsulfur Bacteria.</title>
        <authorList>
            <person name="Lasarre B."/>
            <person name="Mckinlay J.B."/>
        </authorList>
    </citation>
    <scope>NUCLEOTIDE SEQUENCE [LARGE SCALE GENOMIC DNA]</scope>
    <source>
        <strain evidence="2 3">DSM 11907</strain>
    </source>
</reference>
<dbReference type="InterPro" id="IPR013132">
    <property type="entry name" value="PseI/NeuA/B-like_N"/>
</dbReference>
<dbReference type="InterPro" id="IPR051690">
    <property type="entry name" value="PseI-like"/>
</dbReference>
<dbReference type="EMBL" id="NPEU01000043">
    <property type="protein sequence ID" value="RAI40349.1"/>
    <property type="molecule type" value="Genomic_DNA"/>
</dbReference>
<dbReference type="Gene3D" id="3.20.20.70">
    <property type="entry name" value="Aldolase class I"/>
    <property type="match status" value="1"/>
</dbReference>
<protein>
    <submittedName>
        <fullName evidence="2">N-acetylneuraminate synthase</fullName>
    </submittedName>
</protein>
<dbReference type="InterPro" id="IPR013785">
    <property type="entry name" value="Aldolase_TIM"/>
</dbReference>
<dbReference type="PROSITE" id="PS50844">
    <property type="entry name" value="AFP_LIKE"/>
    <property type="match status" value="1"/>
</dbReference>
<dbReference type="SMART" id="SM00858">
    <property type="entry name" value="SAF"/>
    <property type="match status" value="1"/>
</dbReference>
<sequence length="389" mass="41331">MDCRTGCCDAEIDASGKICRPAARSRAGPAGILEQPPALRYAAALSSISAANARGWIVDRPVPYVIAEIGSVHDGSFGNACRLIETAADCGVDAVKFQTHVAEAETLLDAPSPSYFSAEPRADYFRRTGFSTDQWLRLAAVAGAAKVDFLSSPFSLEAVDLLEQVGVGAYKVPSGEVSNLPLLERIAGTGKPIFLSSGMSSWAELDAAVAACRGGGHVTLLQCTSAYPCPPEKVGLNVMVEMAGRYNLPVGYSDHTMGFAAPIAAVALGATVIEKHFTFSRLMYGSDAKHSMEPDQFRLLCRELKDAGRMMASAVDKNDLSAVADMKLIFEKSIVAAAELPAGTEIAESHLAFKKPGDGIPAAKYRDLIGRRVVNAVPRDHKFSLEDFA</sequence>
<dbReference type="Proteomes" id="UP000248863">
    <property type="component" value="Unassembled WGS sequence"/>
</dbReference>
<keyword evidence="3" id="KW-1185">Reference proteome</keyword>
<comment type="caution">
    <text evidence="2">The sequence shown here is derived from an EMBL/GenBank/DDBJ whole genome shotgun (WGS) entry which is preliminary data.</text>
</comment>
<evidence type="ECO:0000313" key="2">
    <source>
        <dbReference type="EMBL" id="RAI40349.1"/>
    </source>
</evidence>
<dbReference type="Pfam" id="PF08666">
    <property type="entry name" value="SAF"/>
    <property type="match status" value="1"/>
</dbReference>
<dbReference type="AlphaFoldDB" id="A0A327KN92"/>
<accession>A0A327KN92</accession>
<dbReference type="SUPFAM" id="SSF51269">
    <property type="entry name" value="AFP III-like domain"/>
    <property type="match status" value="1"/>
</dbReference>
<dbReference type="Gene3D" id="3.90.1210.10">
    <property type="entry name" value="Antifreeze-like/N-acetylneuraminic acid synthase C-terminal domain"/>
    <property type="match status" value="1"/>
</dbReference>
<dbReference type="PANTHER" id="PTHR42966">
    <property type="entry name" value="N-ACETYLNEURAMINATE SYNTHASE"/>
    <property type="match status" value="1"/>
</dbReference>
<dbReference type="InterPro" id="IPR057736">
    <property type="entry name" value="SAF_PseI/NeuA/NeuB"/>
</dbReference>
<gene>
    <name evidence="2" type="ORF">CH338_06520</name>
</gene>
<proteinExistence type="predicted"/>
<dbReference type="GO" id="GO:0047444">
    <property type="term" value="F:N-acylneuraminate-9-phosphate synthase activity"/>
    <property type="evidence" value="ECO:0007669"/>
    <property type="project" value="TreeGrafter"/>
</dbReference>
<dbReference type="InterPro" id="IPR006190">
    <property type="entry name" value="SAF_AFP_Neu5Ac"/>
</dbReference>
<name>A0A327KN92_9BRAD</name>
<dbReference type="CDD" id="cd11615">
    <property type="entry name" value="SAF_NeuB_like"/>
    <property type="match status" value="1"/>
</dbReference>
<dbReference type="SUPFAM" id="SSF51569">
    <property type="entry name" value="Aldolase"/>
    <property type="match status" value="1"/>
</dbReference>
<feature type="domain" description="AFP-like" evidence="1">
    <location>
        <begin position="333"/>
        <end position="389"/>
    </location>
</feature>
<evidence type="ECO:0000313" key="3">
    <source>
        <dbReference type="Proteomes" id="UP000248863"/>
    </source>
</evidence>